<protein>
    <recommendedName>
        <fullName evidence="3">EF-hand domain-containing protein</fullName>
    </recommendedName>
</protein>
<evidence type="ECO:0000256" key="2">
    <source>
        <dbReference type="ARBA" id="ARBA00022837"/>
    </source>
</evidence>
<dbReference type="PROSITE" id="PS50222">
    <property type="entry name" value="EF_HAND_2"/>
    <property type="match status" value="4"/>
</dbReference>
<dbReference type="InterPro" id="IPR050230">
    <property type="entry name" value="CALM/Myosin/TropC-like"/>
</dbReference>
<feature type="domain" description="EF-hand" evidence="3">
    <location>
        <begin position="170"/>
        <end position="205"/>
    </location>
</feature>
<dbReference type="SUPFAM" id="SSF47473">
    <property type="entry name" value="EF-hand"/>
    <property type="match status" value="1"/>
</dbReference>
<feature type="domain" description="EF-hand" evidence="3">
    <location>
        <begin position="130"/>
        <end position="165"/>
    </location>
</feature>
<evidence type="ECO:0000313" key="4">
    <source>
        <dbReference type="EMBL" id="CAE2295214.1"/>
    </source>
</evidence>
<dbReference type="PANTHER" id="PTHR23048:SF0">
    <property type="entry name" value="CALMODULIN LIKE 3"/>
    <property type="match status" value="1"/>
</dbReference>
<dbReference type="Pfam" id="PF13499">
    <property type="entry name" value="EF-hand_7"/>
    <property type="match status" value="2"/>
</dbReference>
<dbReference type="GO" id="GO:0016460">
    <property type="term" value="C:myosin II complex"/>
    <property type="evidence" value="ECO:0007669"/>
    <property type="project" value="TreeGrafter"/>
</dbReference>
<name>A0A7S4KHI4_GUITH</name>
<dbReference type="GO" id="GO:0005509">
    <property type="term" value="F:calcium ion binding"/>
    <property type="evidence" value="ECO:0007669"/>
    <property type="project" value="InterPro"/>
</dbReference>
<keyword evidence="2" id="KW-0106">Calcium</keyword>
<dbReference type="Gene3D" id="1.10.238.10">
    <property type="entry name" value="EF-hand"/>
    <property type="match status" value="2"/>
</dbReference>
<evidence type="ECO:0000259" key="3">
    <source>
        <dbReference type="PROSITE" id="PS50222"/>
    </source>
</evidence>
<dbReference type="InterPro" id="IPR002048">
    <property type="entry name" value="EF_hand_dom"/>
</dbReference>
<gene>
    <name evidence="4" type="ORF">GTHE00462_LOCUS13049</name>
</gene>
<accession>A0A7S4KHI4</accession>
<keyword evidence="1" id="KW-0677">Repeat</keyword>
<proteinExistence type="predicted"/>
<dbReference type="AlphaFoldDB" id="A0A7S4KHI4"/>
<reference evidence="4" key="1">
    <citation type="submission" date="2021-01" db="EMBL/GenBank/DDBJ databases">
        <authorList>
            <person name="Corre E."/>
            <person name="Pelletier E."/>
            <person name="Niang G."/>
            <person name="Scheremetjew M."/>
            <person name="Finn R."/>
            <person name="Kale V."/>
            <person name="Holt S."/>
            <person name="Cochrane G."/>
            <person name="Meng A."/>
            <person name="Brown T."/>
            <person name="Cohen L."/>
        </authorList>
    </citation>
    <scope>NUCLEOTIDE SEQUENCE</scope>
    <source>
        <strain evidence="4">CCMP 2712</strain>
    </source>
</reference>
<dbReference type="FunFam" id="1.10.238.10:FF:000178">
    <property type="entry name" value="Calmodulin-2 A"/>
    <property type="match status" value="1"/>
</dbReference>
<dbReference type="EMBL" id="HBKN01016620">
    <property type="protein sequence ID" value="CAE2295214.1"/>
    <property type="molecule type" value="Transcribed_RNA"/>
</dbReference>
<evidence type="ECO:0000256" key="1">
    <source>
        <dbReference type="ARBA" id="ARBA00022737"/>
    </source>
</evidence>
<feature type="domain" description="EF-hand" evidence="3">
    <location>
        <begin position="206"/>
        <end position="241"/>
    </location>
</feature>
<dbReference type="SMART" id="SM00054">
    <property type="entry name" value="EFh"/>
    <property type="match status" value="4"/>
</dbReference>
<organism evidence="4">
    <name type="scientific">Guillardia theta</name>
    <name type="common">Cryptophyte</name>
    <name type="synonym">Cryptomonas phi</name>
    <dbReference type="NCBI Taxonomy" id="55529"/>
    <lineage>
        <taxon>Eukaryota</taxon>
        <taxon>Cryptophyceae</taxon>
        <taxon>Pyrenomonadales</taxon>
        <taxon>Geminigeraceae</taxon>
        <taxon>Guillardia</taxon>
    </lineage>
</organism>
<sequence>MPLTIQTLNLVTNIEHMKSEKILVEVIKHQKFQKQRKVMQMLSSLQFFIDKAEAFATESATSGAAEGSAAHTLFKANEVKSSFEKLINNRKTRHMVDDLRELFSSFDQDNSGAIEREELGQLLQCMGQSKSEDEVDRLFNLMDADGSGDVDFEEFCIVILHNRETKKSLDPRSIAERMWKLFDKDGDGSICPDEMLEAFTTLGKNWDVEDIRTLMHEIDNDQSGTIEKSEFVEYITSIMSSSHH</sequence>
<dbReference type="InterPro" id="IPR018247">
    <property type="entry name" value="EF_Hand_1_Ca_BS"/>
</dbReference>
<dbReference type="PANTHER" id="PTHR23048">
    <property type="entry name" value="MYOSIN LIGHT CHAIN 1, 3"/>
    <property type="match status" value="1"/>
</dbReference>
<dbReference type="PROSITE" id="PS00018">
    <property type="entry name" value="EF_HAND_1"/>
    <property type="match status" value="4"/>
</dbReference>
<feature type="domain" description="EF-hand" evidence="3">
    <location>
        <begin position="94"/>
        <end position="129"/>
    </location>
</feature>
<dbReference type="InterPro" id="IPR011992">
    <property type="entry name" value="EF-hand-dom_pair"/>
</dbReference>
<dbReference type="CDD" id="cd00051">
    <property type="entry name" value="EFh"/>
    <property type="match status" value="1"/>
</dbReference>